<dbReference type="GO" id="GO:0000287">
    <property type="term" value="F:magnesium ion binding"/>
    <property type="evidence" value="ECO:0007669"/>
    <property type="project" value="TreeGrafter"/>
</dbReference>
<feature type="transmembrane region" description="Helical" evidence="8">
    <location>
        <begin position="292"/>
        <end position="312"/>
    </location>
</feature>
<reference evidence="10" key="1">
    <citation type="submission" date="2015-10" db="EMBL/GenBank/DDBJ databases">
        <title>Niche specialization of a soil ammonia-oxidizing archaeon, Candidatus Nitrosocosmicus oleophilus.</title>
        <authorList>
            <person name="Jung M.-Y."/>
            <person name="Rhee S.-K."/>
        </authorList>
    </citation>
    <scope>NUCLEOTIDE SEQUENCE [LARGE SCALE GENOMIC DNA]</scope>
    <source>
        <strain evidence="10">MY3</strain>
    </source>
</reference>
<dbReference type="Gene3D" id="1.20.58.340">
    <property type="entry name" value="Magnesium transport protein CorA, transmembrane region"/>
    <property type="match status" value="2"/>
</dbReference>
<gene>
    <name evidence="9" type="primary">corA_1</name>
    <name evidence="9" type="ORF">NMY3_01074</name>
</gene>
<evidence type="ECO:0000313" key="9">
    <source>
        <dbReference type="EMBL" id="ALI35279.1"/>
    </source>
</evidence>
<dbReference type="GO" id="GO:0015095">
    <property type="term" value="F:magnesium ion transmembrane transporter activity"/>
    <property type="evidence" value="ECO:0007669"/>
    <property type="project" value="TreeGrafter"/>
</dbReference>
<evidence type="ECO:0000256" key="2">
    <source>
        <dbReference type="ARBA" id="ARBA00009765"/>
    </source>
</evidence>
<dbReference type="KEGG" id="taa:NMY3_01074"/>
<dbReference type="OrthoDB" id="11439at2157"/>
<dbReference type="GO" id="GO:0050897">
    <property type="term" value="F:cobalt ion binding"/>
    <property type="evidence" value="ECO:0007669"/>
    <property type="project" value="TreeGrafter"/>
</dbReference>
<comment type="subcellular location">
    <subcellularLocation>
        <location evidence="1">Cell membrane</location>
        <topology evidence="1">Multi-pass membrane protein</topology>
    </subcellularLocation>
</comment>
<keyword evidence="5 8" id="KW-0812">Transmembrane</keyword>
<dbReference type="RefSeq" id="WP_196817782.1">
    <property type="nucleotide sequence ID" value="NZ_CP012850.1"/>
</dbReference>
<evidence type="ECO:0000256" key="1">
    <source>
        <dbReference type="ARBA" id="ARBA00004651"/>
    </source>
</evidence>
<dbReference type="InterPro" id="IPR045861">
    <property type="entry name" value="CorA_cytoplasmic_dom"/>
</dbReference>
<dbReference type="Proteomes" id="UP000058925">
    <property type="component" value="Chromosome"/>
</dbReference>
<protein>
    <submittedName>
        <fullName evidence="9">Magnesium transport protein CorA</fullName>
    </submittedName>
</protein>
<sequence length="332" mass="39097">MQQTIFYFNQKEMIEEKNDLNVDLKTNHNLWIDITDPTDEDIRDLEKKFSLNKKALDRVIQKSKKPVVKETEHDSKFTILLDLKFNNLQHLESSPLYFFVGDKWLITIHSNKIDLVTKVKTILADRKTILESSIDALYYSIISYIIEDYEELLTAIELKVFDIEKDAQYRPSKRVLTYLDTLSRQVIILRRYFWDARNIINYHTTMEKDKDDIKYIQIVFNNVNQLIEMIQSYQDTINSTRELFASSISLQINETMRVLTIFSAIVLPLSLLIGVLGLQGFDLNNLATIPKYLGFLVIVMLAITVVSLLVFWKKKWIFSYDKEIKTNQDNKR</sequence>
<dbReference type="GO" id="GO:0015087">
    <property type="term" value="F:cobalt ion transmembrane transporter activity"/>
    <property type="evidence" value="ECO:0007669"/>
    <property type="project" value="TreeGrafter"/>
</dbReference>
<feature type="transmembrane region" description="Helical" evidence="8">
    <location>
        <begin position="258"/>
        <end position="280"/>
    </location>
</feature>
<dbReference type="InterPro" id="IPR002523">
    <property type="entry name" value="MgTranspt_CorA/ZnTranspt_ZntB"/>
</dbReference>
<dbReference type="SUPFAM" id="SSF144083">
    <property type="entry name" value="Magnesium transport protein CorA, transmembrane region"/>
    <property type="match status" value="1"/>
</dbReference>
<accession>A0A654LYG6</accession>
<comment type="similarity">
    <text evidence="2">Belongs to the CorA metal ion transporter (MIT) (TC 1.A.35) family.</text>
</comment>
<evidence type="ECO:0000256" key="5">
    <source>
        <dbReference type="ARBA" id="ARBA00022692"/>
    </source>
</evidence>
<proteinExistence type="inferred from homology"/>
<evidence type="ECO:0000313" key="10">
    <source>
        <dbReference type="Proteomes" id="UP000058925"/>
    </source>
</evidence>
<keyword evidence="7 8" id="KW-0472">Membrane</keyword>
<keyword evidence="3" id="KW-0813">Transport</keyword>
<keyword evidence="4" id="KW-1003">Cell membrane</keyword>
<dbReference type="SUPFAM" id="SSF143865">
    <property type="entry name" value="CorA soluble domain-like"/>
    <property type="match status" value="1"/>
</dbReference>
<evidence type="ECO:0000256" key="3">
    <source>
        <dbReference type="ARBA" id="ARBA00022448"/>
    </source>
</evidence>
<evidence type="ECO:0000256" key="6">
    <source>
        <dbReference type="ARBA" id="ARBA00022989"/>
    </source>
</evidence>
<dbReference type="PANTHER" id="PTHR46494:SF1">
    <property type="entry name" value="CORA FAMILY METAL ION TRANSPORTER (EUROFUNG)"/>
    <property type="match status" value="1"/>
</dbReference>
<dbReference type="InterPro" id="IPR045863">
    <property type="entry name" value="CorA_TM1_TM2"/>
</dbReference>
<dbReference type="GeneID" id="60421183"/>
<evidence type="ECO:0000256" key="4">
    <source>
        <dbReference type="ARBA" id="ARBA00022475"/>
    </source>
</evidence>
<evidence type="ECO:0000256" key="8">
    <source>
        <dbReference type="SAM" id="Phobius"/>
    </source>
</evidence>
<organism evidence="9 10">
    <name type="scientific">Candidatus Nitrosocosmicus oleophilus</name>
    <dbReference type="NCBI Taxonomy" id="1353260"/>
    <lineage>
        <taxon>Archaea</taxon>
        <taxon>Nitrososphaerota</taxon>
        <taxon>Nitrososphaeria</taxon>
        <taxon>Nitrososphaerales</taxon>
        <taxon>Nitrososphaeraceae</taxon>
        <taxon>Candidatus Nitrosocosmicus</taxon>
    </lineage>
</organism>
<dbReference type="EMBL" id="CP012850">
    <property type="protein sequence ID" value="ALI35279.1"/>
    <property type="molecule type" value="Genomic_DNA"/>
</dbReference>
<dbReference type="PANTHER" id="PTHR46494">
    <property type="entry name" value="CORA FAMILY METAL ION TRANSPORTER (EUROFUNG)"/>
    <property type="match status" value="1"/>
</dbReference>
<dbReference type="Pfam" id="PF01544">
    <property type="entry name" value="CorA"/>
    <property type="match status" value="1"/>
</dbReference>
<keyword evidence="10" id="KW-1185">Reference proteome</keyword>
<name>A0A654LYG6_9ARCH</name>
<dbReference type="AlphaFoldDB" id="A0A654LYG6"/>
<keyword evidence="6 8" id="KW-1133">Transmembrane helix</keyword>
<evidence type="ECO:0000256" key="7">
    <source>
        <dbReference type="ARBA" id="ARBA00023136"/>
    </source>
</evidence>
<dbReference type="Gene3D" id="3.30.460.20">
    <property type="entry name" value="CorA soluble domain-like"/>
    <property type="match status" value="1"/>
</dbReference>
<dbReference type="GO" id="GO:0005886">
    <property type="term" value="C:plasma membrane"/>
    <property type="evidence" value="ECO:0007669"/>
    <property type="project" value="UniProtKB-SubCell"/>
</dbReference>